<evidence type="ECO:0000259" key="6">
    <source>
        <dbReference type="Pfam" id="PF01850"/>
    </source>
</evidence>
<dbReference type="InterPro" id="IPR002716">
    <property type="entry name" value="PIN_dom"/>
</dbReference>
<evidence type="ECO:0000256" key="5">
    <source>
        <dbReference type="ARBA" id="ARBA00022842"/>
    </source>
</evidence>
<reference evidence="7 11" key="2">
    <citation type="journal article" date="2012" name="J. Bacteriol.">
        <title>Complete genome sequence of the metabolically versatile halophilic archaeon Haloferax mediterranei, a poly(3-hydroxybutyrate-co-3-hydroxyvalerate) producer.</title>
        <authorList>
            <person name="Han J."/>
            <person name="Zhang F."/>
            <person name="Hou J."/>
            <person name="Liu X."/>
            <person name="Li M."/>
            <person name="Liu H."/>
            <person name="Cai L."/>
            <person name="Zhang B."/>
            <person name="Chen Y."/>
            <person name="Zhou J."/>
            <person name="Hu S."/>
            <person name="Xiang H."/>
        </authorList>
    </citation>
    <scope>NUCLEOTIDE SEQUENCE [LARGE SCALE GENOMIC DNA]</scope>
    <source>
        <strain evidence="11">ATCC 33500 / DSM 1411 / JCM 8866 / NBRC 14739 / NCIMB 2177 / R-4</strain>
        <strain evidence="7">CGMCC 1.2087</strain>
    </source>
</reference>
<evidence type="ECO:0000256" key="4">
    <source>
        <dbReference type="ARBA" id="ARBA00022801"/>
    </source>
</evidence>
<dbReference type="PaxDb" id="523841-HFX_0264"/>
<feature type="domain" description="PIN" evidence="6">
    <location>
        <begin position="3"/>
        <end position="120"/>
    </location>
</feature>
<dbReference type="PANTHER" id="PTHR42740:SF1">
    <property type="entry name" value="RIBONUCLEASE VAPC3"/>
    <property type="match status" value="1"/>
</dbReference>
<dbReference type="InterPro" id="IPR029060">
    <property type="entry name" value="PIN-like_dom_sf"/>
</dbReference>
<reference evidence="8 13" key="4">
    <citation type="submission" date="2014-04" db="EMBL/GenBank/DDBJ databases">
        <title>Transcriptional profiles of Haloferax mediterranei on the basis of nitrogen availability.</title>
        <authorList>
            <person name="Bautista V."/>
        </authorList>
    </citation>
    <scope>NUCLEOTIDE SEQUENCE [LARGE SCALE GENOMIC DNA]</scope>
    <source>
        <strain evidence="8">ATCC 33500</strain>
        <strain evidence="13">ATCC 33500 / DSM 1411 / JCM 8866 / NBRC 14739 / NCIMB 2177 / R-4</strain>
    </source>
</reference>
<keyword evidence="5" id="KW-0460">Magnesium</keyword>
<dbReference type="eggNOG" id="arCOG02219">
    <property type="taxonomic scope" value="Archaea"/>
</dbReference>
<dbReference type="Proteomes" id="UP000299011">
    <property type="component" value="Chromosome"/>
</dbReference>
<dbReference type="HOGENOM" id="CLU_118482_3_4_2"/>
<dbReference type="RefSeq" id="WP_004058309.1">
    <property type="nucleotide sequence ID" value="NC_017941.2"/>
</dbReference>
<dbReference type="GO" id="GO:0016787">
    <property type="term" value="F:hydrolase activity"/>
    <property type="evidence" value="ECO:0007669"/>
    <property type="project" value="UniProtKB-KW"/>
</dbReference>
<sequence length="128" mass="13610">MNCLDTNALIDYLEGEQAIAEFLEESQQPYFAPTVALHKVFVGGARLRGSDGVESTRDGLDWLESLPLTIDGAAEAAKIDAELHANGTPIGALDTLIAGVVREAGGTLVTADSHFDHVDGLVTVNYRE</sequence>
<dbReference type="PANTHER" id="PTHR42740">
    <property type="entry name" value="RIBONUCLEASE VAPC3"/>
    <property type="match status" value="1"/>
</dbReference>
<dbReference type="OrthoDB" id="147588at2157"/>
<dbReference type="InterPro" id="IPR051749">
    <property type="entry name" value="PINc/VapC_TA_RNase"/>
</dbReference>
<gene>
    <name evidence="7" type="ordered locus">HFX_0264</name>
    <name evidence="8" type="ORF">BM92_07930</name>
    <name evidence="9" type="ORF">C439_09050</name>
    <name evidence="10" type="ORF">E6P09_04410</name>
</gene>
<evidence type="ECO:0000313" key="12">
    <source>
        <dbReference type="Proteomes" id="UP000011603"/>
    </source>
</evidence>
<keyword evidence="1" id="KW-1277">Toxin-antitoxin system</keyword>
<dbReference type="AlphaFoldDB" id="I3R195"/>
<dbReference type="STRING" id="523841.HFX_0264"/>
<protein>
    <submittedName>
        <fullName evidence="7">PilT protein domain protein</fullName>
    </submittedName>
    <submittedName>
        <fullName evidence="9">PilT protein domain-containing protein</fullName>
    </submittedName>
    <submittedName>
        <fullName evidence="8">Twitching motility protein PilT</fullName>
    </submittedName>
    <submittedName>
        <fullName evidence="10">Type II toxin-antitoxin system VapC family toxin</fullName>
    </submittedName>
</protein>
<dbReference type="CDD" id="cd18739">
    <property type="entry name" value="PIN_VapC4-5_FitB-like"/>
    <property type="match status" value="1"/>
</dbReference>
<proteinExistence type="predicted"/>
<evidence type="ECO:0000313" key="11">
    <source>
        <dbReference type="Proteomes" id="UP000006469"/>
    </source>
</evidence>
<organism evidence="7 11">
    <name type="scientific">Haloferax mediterranei (strain ATCC 33500 / DSM 1411 / JCM 8866 / NBRC 14739 / NCIMB 2177 / R-4)</name>
    <name type="common">Halobacterium mediterranei</name>
    <dbReference type="NCBI Taxonomy" id="523841"/>
    <lineage>
        <taxon>Archaea</taxon>
        <taxon>Methanobacteriati</taxon>
        <taxon>Methanobacteriota</taxon>
        <taxon>Stenosarchaea group</taxon>
        <taxon>Halobacteria</taxon>
        <taxon>Halobacteriales</taxon>
        <taxon>Haloferacaceae</taxon>
        <taxon>Haloferax</taxon>
    </lineage>
</organism>
<reference evidence="7" key="5">
    <citation type="submission" date="2014-05" db="EMBL/GenBank/DDBJ databases">
        <authorList>
            <person name="Wang L."/>
            <person name="Yang H."/>
            <person name="Xiang H."/>
        </authorList>
    </citation>
    <scope>NUCLEOTIDE SEQUENCE</scope>
    <source>
        <strain evidence="7">CGMCC 1.2087</strain>
    </source>
</reference>
<dbReference type="Proteomes" id="UP000006469">
    <property type="component" value="Chromosome"/>
</dbReference>
<keyword evidence="3" id="KW-0479">Metal-binding</keyword>
<dbReference type="Pfam" id="PF01850">
    <property type="entry name" value="PIN"/>
    <property type="match status" value="1"/>
</dbReference>
<keyword evidence="2" id="KW-0540">Nuclease</keyword>
<reference evidence="7" key="1">
    <citation type="journal article" date="2012" name="Appl. Environ. Microbiol.">
        <title>Identification of the haloarchaeal phasin (PhaP) that functions in polyhydroxyalkanoate accumulation and granule formation in Haloferax mediterranei.</title>
        <authorList>
            <person name="Cai S."/>
            <person name="Cai L."/>
            <person name="Liu H."/>
            <person name="Liu X."/>
            <person name="Han J."/>
            <person name="Zhou J."/>
            <person name="Xiang H."/>
        </authorList>
    </citation>
    <scope>NUCLEOTIDE SEQUENCE</scope>
    <source>
        <strain evidence="7">CGMCC 1.2087</strain>
    </source>
</reference>
<dbReference type="EMBL" id="AOLO01000007">
    <property type="protein sequence ID" value="EMA02719.1"/>
    <property type="molecule type" value="Genomic_DNA"/>
</dbReference>
<name>I3R195_HALMT</name>
<dbReference type="Gene3D" id="3.40.50.1010">
    <property type="entry name" value="5'-nuclease"/>
    <property type="match status" value="1"/>
</dbReference>
<dbReference type="EMBL" id="CP001868">
    <property type="protein sequence ID" value="AFK18005.1"/>
    <property type="molecule type" value="Genomic_DNA"/>
</dbReference>
<dbReference type="EMBL" id="CP039139">
    <property type="protein sequence ID" value="QCQ74549.1"/>
    <property type="molecule type" value="Genomic_DNA"/>
</dbReference>
<keyword evidence="4" id="KW-0378">Hydrolase</keyword>
<dbReference type="Proteomes" id="UP000011603">
    <property type="component" value="Unassembled WGS sequence"/>
</dbReference>
<accession>I3R195</accession>
<dbReference type="SUPFAM" id="SSF88723">
    <property type="entry name" value="PIN domain-like"/>
    <property type="match status" value="1"/>
</dbReference>
<dbReference type="KEGG" id="hme:HFX_0264"/>
<dbReference type="GeneID" id="40155633"/>
<dbReference type="GO" id="GO:0046872">
    <property type="term" value="F:metal ion binding"/>
    <property type="evidence" value="ECO:0007669"/>
    <property type="project" value="UniProtKB-KW"/>
</dbReference>
<evidence type="ECO:0000256" key="2">
    <source>
        <dbReference type="ARBA" id="ARBA00022722"/>
    </source>
</evidence>
<evidence type="ECO:0000256" key="1">
    <source>
        <dbReference type="ARBA" id="ARBA00022649"/>
    </source>
</evidence>
<evidence type="ECO:0000313" key="7">
    <source>
        <dbReference type="EMBL" id="AFK18005.1"/>
    </source>
</evidence>
<dbReference type="EMBL" id="CP007551">
    <property type="protein sequence ID" value="AHZ22577.1"/>
    <property type="molecule type" value="Genomic_DNA"/>
</dbReference>
<dbReference type="GO" id="GO:0004540">
    <property type="term" value="F:RNA nuclease activity"/>
    <property type="evidence" value="ECO:0007669"/>
    <property type="project" value="TreeGrafter"/>
</dbReference>
<evidence type="ECO:0000313" key="9">
    <source>
        <dbReference type="EMBL" id="EMA02719.1"/>
    </source>
</evidence>
<evidence type="ECO:0000313" key="10">
    <source>
        <dbReference type="EMBL" id="QCQ74549.1"/>
    </source>
</evidence>
<evidence type="ECO:0000313" key="8">
    <source>
        <dbReference type="EMBL" id="AHZ22577.1"/>
    </source>
</evidence>
<keyword evidence="12" id="KW-1185">Reference proteome</keyword>
<dbReference type="PATRIC" id="fig|523841.21.peg.1839"/>
<reference evidence="9 12" key="3">
    <citation type="journal article" date="2014" name="PLoS Genet.">
        <title>Phylogenetically driven sequencing of extremely halophilic archaea reveals strategies for static and dynamic osmo-response.</title>
        <authorList>
            <person name="Becker E.A."/>
            <person name="Seitzer P.M."/>
            <person name="Tritt A."/>
            <person name="Larsen D."/>
            <person name="Krusor M."/>
            <person name="Yao A.I."/>
            <person name="Wu D."/>
            <person name="Madern D."/>
            <person name="Eisen J.A."/>
            <person name="Darling A.E."/>
            <person name="Facciotti M.T."/>
        </authorList>
    </citation>
    <scope>NUCLEOTIDE SEQUENCE [LARGE SCALE GENOMIC DNA]</scope>
    <source>
        <strain evidence="9">ATCC 33500</strain>
        <strain evidence="12">ATCC 33500 / DSM 1411 / JCM 8866 / NBRC 14739 / NCIMB 2177 / R-4</strain>
    </source>
</reference>
<evidence type="ECO:0000313" key="14">
    <source>
        <dbReference type="Proteomes" id="UP000299011"/>
    </source>
</evidence>
<evidence type="ECO:0000313" key="13">
    <source>
        <dbReference type="Proteomes" id="UP000027075"/>
    </source>
</evidence>
<reference evidence="10 14" key="6">
    <citation type="submission" date="2019-04" db="EMBL/GenBank/DDBJ databases">
        <title>Methylomes of two halophilic Archaea, Haloarcula marismortui and Haloferax mediterranei.</title>
        <authorList>
            <person name="DasSarma S."/>
            <person name="DasSarma P."/>
            <person name="DasSarma S."/>
            <person name="Fomenkov A."/>
            <person name="Vincze T."/>
            <person name="Anton B.P."/>
            <person name="Roberts R.J."/>
        </authorList>
    </citation>
    <scope>NUCLEOTIDE SEQUENCE [LARGE SCALE GENOMIC DNA]</scope>
    <source>
        <strain evidence="10">ATCC 33500</strain>
        <strain evidence="14">ATCC 33500 / DSM 1411 / JCM 8866 / NBRC 14739 / NCIMB 2177 / R-4</strain>
    </source>
</reference>
<dbReference type="Proteomes" id="UP000027075">
    <property type="component" value="Chromosome"/>
</dbReference>
<evidence type="ECO:0000256" key="3">
    <source>
        <dbReference type="ARBA" id="ARBA00022723"/>
    </source>
</evidence>